<dbReference type="CDD" id="cd09274">
    <property type="entry name" value="RNase_HI_RT_Ty3"/>
    <property type="match status" value="1"/>
</dbReference>
<dbReference type="PANTHER" id="PTHR37984:SF5">
    <property type="entry name" value="PROTEIN NYNRIN-LIKE"/>
    <property type="match status" value="1"/>
</dbReference>
<dbReference type="Gene3D" id="3.30.70.270">
    <property type="match status" value="1"/>
</dbReference>
<sequence>MVRSPPAMGIHLWISPAIKKGYKVSEEGTQLPPERIEAIKKFPKPENVHQLRQFLGTLNFYRRFIPNAAEDQVILNGLLSGPKIKKKTPIIWNAELEEAFMKSFFSNKLNPAKQKYSPYDRELLAIYEAIKHYRHMLEGRVFTIFTDHKPIKYPFQQDLLHNSPKQARHLQYIGQFTTDIRHILGKDNTVADTLSRIEEIKTAINLENLAKVQEEDTKSVTPGNQSNNKISRKTLRLAEN</sequence>
<keyword evidence="3" id="KW-0540">Nuclease</keyword>
<dbReference type="GO" id="GO:0004519">
    <property type="term" value="F:endonuclease activity"/>
    <property type="evidence" value="ECO:0007669"/>
    <property type="project" value="UniProtKB-KW"/>
</dbReference>
<evidence type="ECO:0000256" key="7">
    <source>
        <dbReference type="SAM" id="MobiDB-lite"/>
    </source>
</evidence>
<protein>
    <submittedName>
        <fullName evidence="9">Pol polyprotein</fullName>
    </submittedName>
</protein>
<gene>
    <name evidence="9" type="ORF">RF55_16416</name>
</gene>
<evidence type="ECO:0000256" key="2">
    <source>
        <dbReference type="ARBA" id="ARBA00022695"/>
    </source>
</evidence>
<proteinExistence type="predicted"/>
<evidence type="ECO:0000256" key="5">
    <source>
        <dbReference type="ARBA" id="ARBA00022801"/>
    </source>
</evidence>
<dbReference type="STRING" id="67767.A0A0J7K4C9"/>
<dbReference type="Pfam" id="PF17917">
    <property type="entry name" value="RT_RNaseH"/>
    <property type="match status" value="1"/>
</dbReference>
<feature type="compositionally biased region" description="Polar residues" evidence="7">
    <location>
        <begin position="219"/>
        <end position="229"/>
    </location>
</feature>
<keyword evidence="4" id="KW-0255">Endonuclease</keyword>
<dbReference type="InterPro" id="IPR043128">
    <property type="entry name" value="Rev_trsase/Diguanyl_cyclase"/>
</dbReference>
<accession>A0A0J7K4C9</accession>
<dbReference type="SUPFAM" id="SSF56672">
    <property type="entry name" value="DNA/RNA polymerases"/>
    <property type="match status" value="1"/>
</dbReference>
<evidence type="ECO:0000256" key="4">
    <source>
        <dbReference type="ARBA" id="ARBA00022759"/>
    </source>
</evidence>
<dbReference type="AlphaFoldDB" id="A0A0J7K4C9"/>
<organism evidence="9 10">
    <name type="scientific">Lasius niger</name>
    <name type="common">Black garden ant</name>
    <dbReference type="NCBI Taxonomy" id="67767"/>
    <lineage>
        <taxon>Eukaryota</taxon>
        <taxon>Metazoa</taxon>
        <taxon>Ecdysozoa</taxon>
        <taxon>Arthropoda</taxon>
        <taxon>Hexapoda</taxon>
        <taxon>Insecta</taxon>
        <taxon>Pterygota</taxon>
        <taxon>Neoptera</taxon>
        <taxon>Endopterygota</taxon>
        <taxon>Hymenoptera</taxon>
        <taxon>Apocrita</taxon>
        <taxon>Aculeata</taxon>
        <taxon>Formicoidea</taxon>
        <taxon>Formicidae</taxon>
        <taxon>Formicinae</taxon>
        <taxon>Lasius</taxon>
        <taxon>Lasius</taxon>
    </lineage>
</organism>
<keyword evidence="1" id="KW-0808">Transferase</keyword>
<evidence type="ECO:0000256" key="6">
    <source>
        <dbReference type="ARBA" id="ARBA00022918"/>
    </source>
</evidence>
<dbReference type="Proteomes" id="UP000036403">
    <property type="component" value="Unassembled WGS sequence"/>
</dbReference>
<reference evidence="9 10" key="1">
    <citation type="submission" date="2015-04" db="EMBL/GenBank/DDBJ databases">
        <title>Lasius niger genome sequencing.</title>
        <authorList>
            <person name="Konorov E.A."/>
            <person name="Nikitin M.A."/>
            <person name="Kirill M.V."/>
            <person name="Chang P."/>
        </authorList>
    </citation>
    <scope>NUCLEOTIDE SEQUENCE [LARGE SCALE GENOMIC DNA]</scope>
    <source>
        <tissue evidence="9">Whole</tissue>
    </source>
</reference>
<keyword evidence="2" id="KW-0548">Nucleotidyltransferase</keyword>
<comment type="caution">
    <text evidence="9">The sequence shown here is derived from an EMBL/GenBank/DDBJ whole genome shotgun (WGS) entry which is preliminary data.</text>
</comment>
<feature type="compositionally biased region" description="Basic residues" evidence="7">
    <location>
        <begin position="230"/>
        <end position="240"/>
    </location>
</feature>
<dbReference type="GO" id="GO:0016787">
    <property type="term" value="F:hydrolase activity"/>
    <property type="evidence" value="ECO:0007669"/>
    <property type="project" value="UniProtKB-KW"/>
</dbReference>
<dbReference type="InterPro" id="IPR050951">
    <property type="entry name" value="Retrovirus_Pol_polyprotein"/>
</dbReference>
<evidence type="ECO:0000256" key="3">
    <source>
        <dbReference type="ARBA" id="ARBA00022722"/>
    </source>
</evidence>
<keyword evidence="6" id="KW-0695">RNA-directed DNA polymerase</keyword>
<evidence type="ECO:0000313" key="9">
    <source>
        <dbReference type="EMBL" id="KMQ85182.1"/>
    </source>
</evidence>
<feature type="domain" description="Reverse transcriptase RNase H-like" evidence="8">
    <location>
        <begin position="103"/>
        <end position="175"/>
    </location>
</feature>
<name>A0A0J7K4C9_LASNI</name>
<dbReference type="GO" id="GO:0003964">
    <property type="term" value="F:RNA-directed DNA polymerase activity"/>
    <property type="evidence" value="ECO:0007669"/>
    <property type="project" value="UniProtKB-KW"/>
</dbReference>
<evidence type="ECO:0000259" key="8">
    <source>
        <dbReference type="Pfam" id="PF17917"/>
    </source>
</evidence>
<dbReference type="EMBL" id="LBMM01014435">
    <property type="protein sequence ID" value="KMQ85182.1"/>
    <property type="molecule type" value="Genomic_DNA"/>
</dbReference>
<dbReference type="PaxDb" id="67767-A0A0J7K4C9"/>
<feature type="region of interest" description="Disordered" evidence="7">
    <location>
        <begin position="214"/>
        <end position="240"/>
    </location>
</feature>
<dbReference type="InterPro" id="IPR043502">
    <property type="entry name" value="DNA/RNA_pol_sf"/>
</dbReference>
<dbReference type="PANTHER" id="PTHR37984">
    <property type="entry name" value="PROTEIN CBG26694"/>
    <property type="match status" value="1"/>
</dbReference>
<keyword evidence="10" id="KW-1185">Reference proteome</keyword>
<evidence type="ECO:0000256" key="1">
    <source>
        <dbReference type="ARBA" id="ARBA00022679"/>
    </source>
</evidence>
<evidence type="ECO:0000313" key="10">
    <source>
        <dbReference type="Proteomes" id="UP000036403"/>
    </source>
</evidence>
<dbReference type="OrthoDB" id="7695055at2759"/>
<dbReference type="InterPro" id="IPR041373">
    <property type="entry name" value="RT_RNaseH"/>
</dbReference>
<keyword evidence="5" id="KW-0378">Hydrolase</keyword>